<feature type="domain" description="TauD/TfdA-like" evidence="6">
    <location>
        <begin position="9"/>
        <end position="278"/>
    </location>
</feature>
<protein>
    <submittedName>
        <fullName evidence="7">Taurine dioxygenase</fullName>
    </submittedName>
</protein>
<gene>
    <name evidence="7" type="ORF">FBZ92_11265</name>
</gene>
<evidence type="ECO:0000313" key="7">
    <source>
        <dbReference type="EMBL" id="TWB56276.1"/>
    </source>
</evidence>
<keyword evidence="5" id="KW-0408">Iron</keyword>
<dbReference type="Gene3D" id="3.60.130.10">
    <property type="entry name" value="Clavaminate synthase-like"/>
    <property type="match status" value="1"/>
</dbReference>
<dbReference type="InterPro" id="IPR042098">
    <property type="entry name" value="TauD-like_sf"/>
</dbReference>
<evidence type="ECO:0000256" key="1">
    <source>
        <dbReference type="ARBA" id="ARBA00005896"/>
    </source>
</evidence>
<evidence type="ECO:0000259" key="6">
    <source>
        <dbReference type="Pfam" id="PF02668"/>
    </source>
</evidence>
<dbReference type="AlphaFoldDB" id="A0A560IB77"/>
<dbReference type="PANTHER" id="PTHR30468">
    <property type="entry name" value="ALPHA-KETOGLUTARATE-DEPENDENT SULFONATE DIOXYGENASE"/>
    <property type="match status" value="1"/>
</dbReference>
<sequence>METLEALRTRPLKPGFGAEILDVDLKTASPAEMDQVVEAFHRHGAILLRGQDLDPAGLKAFLGRFGPLEGHTQKQFTLPDHPEVYILSNKVVDGKPIGAHNDGVGWHTDYSYKAEPVMCTMLYAVEVPAEGSDTLLADLCAAYDALPEERRAQLDGLQLHHSYEYFMTSRQYLRVDQLSPELKAENPDVIHPLIRTHPADGRKALWVSTGTVKEVVGMPNPQGLELLDELVAFVTQDRFVHAHKWQVGDILIWDNRCTLHTGTLYDDKKYTRLMHRMWVKGDRPF</sequence>
<organism evidence="7 8">
    <name type="scientific">Nitrospirillum amazonense</name>
    <dbReference type="NCBI Taxonomy" id="28077"/>
    <lineage>
        <taxon>Bacteria</taxon>
        <taxon>Pseudomonadati</taxon>
        <taxon>Pseudomonadota</taxon>
        <taxon>Alphaproteobacteria</taxon>
        <taxon>Rhodospirillales</taxon>
        <taxon>Azospirillaceae</taxon>
        <taxon>Nitrospirillum</taxon>
    </lineage>
</organism>
<dbReference type="GO" id="GO:0006790">
    <property type="term" value="P:sulfur compound metabolic process"/>
    <property type="evidence" value="ECO:0007669"/>
    <property type="project" value="TreeGrafter"/>
</dbReference>
<keyword evidence="4" id="KW-0560">Oxidoreductase</keyword>
<proteinExistence type="inferred from homology"/>
<dbReference type="Pfam" id="PF02668">
    <property type="entry name" value="TauD"/>
    <property type="match status" value="1"/>
</dbReference>
<evidence type="ECO:0000256" key="2">
    <source>
        <dbReference type="ARBA" id="ARBA00022723"/>
    </source>
</evidence>
<dbReference type="Proteomes" id="UP000318050">
    <property type="component" value="Unassembled WGS sequence"/>
</dbReference>
<dbReference type="InterPro" id="IPR003819">
    <property type="entry name" value="TauD/TfdA-like"/>
</dbReference>
<keyword evidence="2" id="KW-0479">Metal-binding</keyword>
<dbReference type="InterPro" id="IPR051323">
    <property type="entry name" value="AtsK-like"/>
</dbReference>
<accession>A0A560IB77</accession>
<keyword evidence="3 7" id="KW-0223">Dioxygenase</keyword>
<reference evidence="7 8" key="1">
    <citation type="submission" date="2019-06" db="EMBL/GenBank/DDBJ databases">
        <title>Genomic Encyclopedia of Type Strains, Phase IV (KMG-V): Genome sequencing to study the core and pangenomes of soil and plant-associated prokaryotes.</title>
        <authorList>
            <person name="Whitman W."/>
        </authorList>
    </citation>
    <scope>NUCLEOTIDE SEQUENCE [LARGE SCALE GENOMIC DNA]</scope>
    <source>
        <strain evidence="7 8">BR 11140</strain>
    </source>
</reference>
<dbReference type="GO" id="GO:0046872">
    <property type="term" value="F:metal ion binding"/>
    <property type="evidence" value="ECO:0007669"/>
    <property type="project" value="UniProtKB-KW"/>
</dbReference>
<evidence type="ECO:0000256" key="3">
    <source>
        <dbReference type="ARBA" id="ARBA00022964"/>
    </source>
</evidence>
<comment type="caution">
    <text evidence="7">The sequence shown here is derived from an EMBL/GenBank/DDBJ whole genome shotgun (WGS) entry which is preliminary data.</text>
</comment>
<dbReference type="SUPFAM" id="SSF51197">
    <property type="entry name" value="Clavaminate synthase-like"/>
    <property type="match status" value="1"/>
</dbReference>
<dbReference type="GO" id="GO:0005737">
    <property type="term" value="C:cytoplasm"/>
    <property type="evidence" value="ECO:0007669"/>
    <property type="project" value="TreeGrafter"/>
</dbReference>
<dbReference type="EMBL" id="VITT01000012">
    <property type="protein sequence ID" value="TWB56276.1"/>
    <property type="molecule type" value="Genomic_DNA"/>
</dbReference>
<dbReference type="OrthoDB" id="7346227at2"/>
<evidence type="ECO:0000256" key="4">
    <source>
        <dbReference type="ARBA" id="ARBA00023002"/>
    </source>
</evidence>
<dbReference type="PANTHER" id="PTHR30468:SF1">
    <property type="entry name" value="ALPHA-KETOGLUTARATE-DEPENDENT SULFONATE DIOXYGENASE"/>
    <property type="match status" value="1"/>
</dbReference>
<dbReference type="GO" id="GO:0000908">
    <property type="term" value="F:taurine dioxygenase activity"/>
    <property type="evidence" value="ECO:0007669"/>
    <property type="project" value="TreeGrafter"/>
</dbReference>
<comment type="similarity">
    <text evidence="1">Belongs to the TfdA dioxygenase family.</text>
</comment>
<evidence type="ECO:0000313" key="8">
    <source>
        <dbReference type="Proteomes" id="UP000318050"/>
    </source>
</evidence>
<evidence type="ECO:0000256" key="5">
    <source>
        <dbReference type="ARBA" id="ARBA00023004"/>
    </source>
</evidence>
<name>A0A560IB77_9PROT</name>